<protein>
    <submittedName>
        <fullName evidence="1">Uncharacterized protein</fullName>
    </submittedName>
</protein>
<dbReference type="Proteomes" id="UP001341840">
    <property type="component" value="Unassembled WGS sequence"/>
</dbReference>
<reference evidence="1 2" key="1">
    <citation type="journal article" date="2023" name="Plants (Basel)">
        <title>Bridging the Gap: Combining Genomics and Transcriptomics Approaches to Understand Stylosanthes scabra, an Orphan Legume from the Brazilian Caatinga.</title>
        <authorList>
            <person name="Ferreira-Neto J.R.C."/>
            <person name="da Silva M.D."/>
            <person name="Binneck E."/>
            <person name="de Melo N.F."/>
            <person name="da Silva R.H."/>
            <person name="de Melo A.L.T.M."/>
            <person name="Pandolfi V."/>
            <person name="Bustamante F.O."/>
            <person name="Brasileiro-Vidal A.C."/>
            <person name="Benko-Iseppon A.M."/>
        </authorList>
    </citation>
    <scope>NUCLEOTIDE SEQUENCE [LARGE SCALE GENOMIC DNA]</scope>
    <source>
        <tissue evidence="1">Leaves</tissue>
    </source>
</reference>
<dbReference type="EMBL" id="JASCZI010211534">
    <property type="protein sequence ID" value="MED6193967.1"/>
    <property type="molecule type" value="Genomic_DNA"/>
</dbReference>
<name>A0ABU6X7R8_9FABA</name>
<organism evidence="1 2">
    <name type="scientific">Stylosanthes scabra</name>
    <dbReference type="NCBI Taxonomy" id="79078"/>
    <lineage>
        <taxon>Eukaryota</taxon>
        <taxon>Viridiplantae</taxon>
        <taxon>Streptophyta</taxon>
        <taxon>Embryophyta</taxon>
        <taxon>Tracheophyta</taxon>
        <taxon>Spermatophyta</taxon>
        <taxon>Magnoliopsida</taxon>
        <taxon>eudicotyledons</taxon>
        <taxon>Gunneridae</taxon>
        <taxon>Pentapetalae</taxon>
        <taxon>rosids</taxon>
        <taxon>fabids</taxon>
        <taxon>Fabales</taxon>
        <taxon>Fabaceae</taxon>
        <taxon>Papilionoideae</taxon>
        <taxon>50 kb inversion clade</taxon>
        <taxon>dalbergioids sensu lato</taxon>
        <taxon>Dalbergieae</taxon>
        <taxon>Pterocarpus clade</taxon>
        <taxon>Stylosanthes</taxon>
    </lineage>
</organism>
<evidence type="ECO:0000313" key="2">
    <source>
        <dbReference type="Proteomes" id="UP001341840"/>
    </source>
</evidence>
<evidence type="ECO:0000313" key="1">
    <source>
        <dbReference type="EMBL" id="MED6193967.1"/>
    </source>
</evidence>
<keyword evidence="2" id="KW-1185">Reference proteome</keyword>
<sequence>MEHTCCAANRPRILGVRRFGGPYACLASPMSADDAQLDNMIIYNFILLAIKSNPSVEIVIV</sequence>
<proteinExistence type="predicted"/>
<gene>
    <name evidence="1" type="ORF">PIB30_024146</name>
</gene>
<comment type="caution">
    <text evidence="1">The sequence shown here is derived from an EMBL/GenBank/DDBJ whole genome shotgun (WGS) entry which is preliminary data.</text>
</comment>
<accession>A0ABU6X7R8</accession>